<comment type="caution">
    <text evidence="3">The sequence shown here is derived from an EMBL/GenBank/DDBJ whole genome shotgun (WGS) entry which is preliminary data.</text>
</comment>
<keyword evidence="2" id="KW-0732">Signal</keyword>
<dbReference type="EMBL" id="AFVQ02000222">
    <property type="protein sequence ID" value="KLI01326.1"/>
    <property type="molecule type" value="Genomic_DNA"/>
</dbReference>
<dbReference type="InterPro" id="IPR025616">
    <property type="entry name" value="YpjP"/>
</dbReference>
<dbReference type="STRING" id="1069536.SINU_14055"/>
<dbReference type="RefSeq" id="WP_010024317.1">
    <property type="nucleotide sequence ID" value="NZ_AFVQ02000222.1"/>
</dbReference>
<dbReference type="OrthoDB" id="2435352at2"/>
<keyword evidence="4" id="KW-1185">Reference proteome</keyword>
<feature type="region of interest" description="Disordered" evidence="1">
    <location>
        <begin position="26"/>
        <end position="68"/>
    </location>
</feature>
<name>A0A0U1QL28_9BACL</name>
<evidence type="ECO:0008006" key="5">
    <source>
        <dbReference type="Google" id="ProtNLM"/>
    </source>
</evidence>
<feature type="chain" id="PRO_5006713754" description="Cell division protein FtsK" evidence="2">
    <location>
        <begin position="31"/>
        <end position="213"/>
    </location>
</feature>
<organism evidence="3 4">
    <name type="scientific">Sporolactobacillus inulinus CASD</name>
    <dbReference type="NCBI Taxonomy" id="1069536"/>
    <lineage>
        <taxon>Bacteria</taxon>
        <taxon>Bacillati</taxon>
        <taxon>Bacillota</taxon>
        <taxon>Bacilli</taxon>
        <taxon>Bacillales</taxon>
        <taxon>Sporolactobacillaceae</taxon>
        <taxon>Sporolactobacillus</taxon>
    </lineage>
</organism>
<feature type="signal peptide" evidence="2">
    <location>
        <begin position="1"/>
        <end position="30"/>
    </location>
</feature>
<dbReference type="Pfam" id="PF14005">
    <property type="entry name" value="YpjP"/>
    <property type="match status" value="1"/>
</dbReference>
<dbReference type="AlphaFoldDB" id="A0A0U1QL28"/>
<dbReference type="Proteomes" id="UP000035553">
    <property type="component" value="Unassembled WGS sequence"/>
</dbReference>
<evidence type="ECO:0000313" key="4">
    <source>
        <dbReference type="Proteomes" id="UP000035553"/>
    </source>
</evidence>
<evidence type="ECO:0000256" key="2">
    <source>
        <dbReference type="SAM" id="SignalP"/>
    </source>
</evidence>
<feature type="compositionally biased region" description="Basic and acidic residues" evidence="1">
    <location>
        <begin position="29"/>
        <end position="53"/>
    </location>
</feature>
<reference evidence="3 4" key="1">
    <citation type="journal article" date="2011" name="J. Bacteriol.">
        <title>Draft genome sequence of Sporolactobacillus inulinus strain CASD, an efficient D-lactic acid-producing bacterium with high-concentration lactate tolerance capability.</title>
        <authorList>
            <person name="Yu B."/>
            <person name="Su F."/>
            <person name="Wang L."/>
            <person name="Xu K."/>
            <person name="Zhao B."/>
            <person name="Xu P."/>
        </authorList>
    </citation>
    <scope>NUCLEOTIDE SEQUENCE [LARGE SCALE GENOMIC DNA]</scope>
    <source>
        <strain evidence="3 4">CASD</strain>
    </source>
</reference>
<sequence length="213" mass="24374">MPAQWIKKGLVSLVAVLTFGLVTPAPPAHDLDKQNDRQNLHESESVRTSDHEQNVQQSEQSDDSWRSSDEKMQLIKGFSAYVRCEASAQGKQKFGTRIGEKLNDPYIKEVVPAFINAVKEISMTRDKTWIRSLDITHEPAAGYGERIIHVYNTLSGQEVAKLHVRRNHPPQAGYAFQFHYHTVLDGFKDHHEIKTIYWGKNMPPKWQNTPIET</sequence>
<protein>
    <recommendedName>
        <fullName evidence="5">Cell division protein FtsK</fullName>
    </recommendedName>
</protein>
<evidence type="ECO:0000256" key="1">
    <source>
        <dbReference type="SAM" id="MobiDB-lite"/>
    </source>
</evidence>
<gene>
    <name evidence="3" type="ORF">SINU_14055</name>
</gene>
<evidence type="ECO:0000313" key="3">
    <source>
        <dbReference type="EMBL" id="KLI01326.1"/>
    </source>
</evidence>
<accession>A0A0U1QL28</accession>
<proteinExistence type="predicted"/>